<dbReference type="PANTHER" id="PTHR35007:SF1">
    <property type="entry name" value="PILUS ASSEMBLY PROTEIN"/>
    <property type="match status" value="1"/>
</dbReference>
<proteinExistence type="predicted"/>
<feature type="transmembrane region" description="Helical" evidence="6">
    <location>
        <begin position="12"/>
        <end position="34"/>
    </location>
</feature>
<evidence type="ECO:0000313" key="9">
    <source>
        <dbReference type="Proteomes" id="UP000288789"/>
    </source>
</evidence>
<keyword evidence="4 6" id="KW-1133">Transmembrane helix</keyword>
<evidence type="ECO:0000256" key="5">
    <source>
        <dbReference type="ARBA" id="ARBA00023136"/>
    </source>
</evidence>
<dbReference type="InterPro" id="IPR018076">
    <property type="entry name" value="T2SS_GspF_dom"/>
</dbReference>
<evidence type="ECO:0000259" key="7">
    <source>
        <dbReference type="Pfam" id="PF00482"/>
    </source>
</evidence>
<dbReference type="Pfam" id="PF00482">
    <property type="entry name" value="T2SSF"/>
    <property type="match status" value="1"/>
</dbReference>
<reference evidence="8 9" key="1">
    <citation type="submission" date="2018-12" db="EMBL/GenBank/DDBJ databases">
        <authorList>
            <person name="Li A."/>
            <person name="Zhang M."/>
            <person name="Zhu H."/>
        </authorList>
    </citation>
    <scope>NUCLEOTIDE SEQUENCE [LARGE SCALE GENOMIC DNA]</scope>
    <source>
        <strain evidence="8 9">R04H25</strain>
    </source>
</reference>
<feature type="domain" description="Type II secretion system protein GspF" evidence="7">
    <location>
        <begin position="126"/>
        <end position="250"/>
    </location>
</feature>
<dbReference type="GO" id="GO:0005886">
    <property type="term" value="C:plasma membrane"/>
    <property type="evidence" value="ECO:0007669"/>
    <property type="project" value="UniProtKB-SubCell"/>
</dbReference>
<feature type="transmembrane region" description="Helical" evidence="6">
    <location>
        <begin position="72"/>
        <end position="105"/>
    </location>
</feature>
<keyword evidence="3 6" id="KW-0812">Transmembrane</keyword>
<sequence>MQSDRSAIRMVMTNLIVVFVFIFAVNMIVVYGLLWCVKRWQAPAQNWLKVSTEQSLADFLIYMPARVFWARLALVITPILCAVAMSISVNIAVFCAVCLPIAVVVGKNFMLARRHHLITRQLPDALDMLVTATSAGLSFHAALERTASQLPIPLRFEWQLISRLTRTGEGITSALQNFYHRVPTEGVLQMLLTVQLGLQHGAQQAQVLQRLALSLRQQHYAIERVKSLSAQARMQGKVMMLLPVGLFIILHFLHPENTRVLVETSAGHYLLFGCFVLMLVGNYLIRKVLGSAYAQ</sequence>
<comment type="subcellular location">
    <subcellularLocation>
        <location evidence="1">Cell membrane</location>
        <topology evidence="1">Multi-pass membrane protein</topology>
    </subcellularLocation>
</comment>
<evidence type="ECO:0000313" key="8">
    <source>
        <dbReference type="EMBL" id="RWU08755.1"/>
    </source>
</evidence>
<keyword evidence="9" id="KW-1185">Reference proteome</keyword>
<keyword evidence="5 6" id="KW-0472">Membrane</keyword>
<dbReference type="OrthoDB" id="5611741at2"/>
<feature type="transmembrane region" description="Helical" evidence="6">
    <location>
        <begin position="266"/>
        <end position="285"/>
    </location>
</feature>
<gene>
    <name evidence="8" type="ORF">EGC76_11195</name>
</gene>
<dbReference type="EMBL" id="RSFE01000011">
    <property type="protein sequence ID" value="RWU08755.1"/>
    <property type="molecule type" value="Genomic_DNA"/>
</dbReference>
<name>A0A443YXN0_9GAMM</name>
<evidence type="ECO:0000256" key="4">
    <source>
        <dbReference type="ARBA" id="ARBA00022989"/>
    </source>
</evidence>
<evidence type="ECO:0000256" key="1">
    <source>
        <dbReference type="ARBA" id="ARBA00004651"/>
    </source>
</evidence>
<organism evidence="8 9">
    <name type="scientific">Pseudidiomarina gelatinasegens</name>
    <dbReference type="NCBI Taxonomy" id="2487740"/>
    <lineage>
        <taxon>Bacteria</taxon>
        <taxon>Pseudomonadati</taxon>
        <taxon>Pseudomonadota</taxon>
        <taxon>Gammaproteobacteria</taxon>
        <taxon>Alteromonadales</taxon>
        <taxon>Idiomarinaceae</taxon>
        <taxon>Pseudidiomarina</taxon>
    </lineage>
</organism>
<keyword evidence="2" id="KW-1003">Cell membrane</keyword>
<protein>
    <recommendedName>
        <fullName evidence="7">Type II secretion system protein GspF domain-containing protein</fullName>
    </recommendedName>
</protein>
<comment type="caution">
    <text evidence="8">The sequence shown here is derived from an EMBL/GenBank/DDBJ whole genome shotgun (WGS) entry which is preliminary data.</text>
</comment>
<evidence type="ECO:0000256" key="3">
    <source>
        <dbReference type="ARBA" id="ARBA00022692"/>
    </source>
</evidence>
<accession>A0A443YXN0</accession>
<evidence type="ECO:0000256" key="6">
    <source>
        <dbReference type="SAM" id="Phobius"/>
    </source>
</evidence>
<dbReference type="Proteomes" id="UP000288789">
    <property type="component" value="Unassembled WGS sequence"/>
</dbReference>
<dbReference type="PANTHER" id="PTHR35007">
    <property type="entry name" value="INTEGRAL MEMBRANE PROTEIN-RELATED"/>
    <property type="match status" value="1"/>
</dbReference>
<evidence type="ECO:0000256" key="2">
    <source>
        <dbReference type="ARBA" id="ARBA00022475"/>
    </source>
</evidence>
<dbReference type="InterPro" id="IPR042094">
    <property type="entry name" value="T2SS_GspF_sf"/>
</dbReference>
<dbReference type="Gene3D" id="1.20.81.30">
    <property type="entry name" value="Type II secretion system (T2SS), domain F"/>
    <property type="match status" value="1"/>
</dbReference>
<feature type="transmembrane region" description="Helical" evidence="6">
    <location>
        <begin position="238"/>
        <end position="254"/>
    </location>
</feature>
<dbReference type="AlphaFoldDB" id="A0A443YXN0"/>